<dbReference type="Proteomes" id="UP000251993">
    <property type="component" value="Chromosome"/>
</dbReference>
<dbReference type="KEGG" id="run:DR864_18970"/>
<proteinExistence type="predicted"/>
<dbReference type="Pfam" id="PF12006">
    <property type="entry name" value="DUF3500"/>
    <property type="match status" value="1"/>
</dbReference>
<evidence type="ECO:0008006" key="3">
    <source>
        <dbReference type="Google" id="ProtNLM"/>
    </source>
</evidence>
<reference evidence="1 2" key="1">
    <citation type="submission" date="2018-07" db="EMBL/GenBank/DDBJ databases">
        <title>Genome sequencing of Runella.</title>
        <authorList>
            <person name="Baek M.-G."/>
            <person name="Yi H."/>
        </authorList>
    </citation>
    <scope>NUCLEOTIDE SEQUENCE [LARGE SCALE GENOMIC DNA]</scope>
    <source>
        <strain evidence="1 2">HYN0085</strain>
    </source>
</reference>
<keyword evidence="2" id="KW-1185">Reference proteome</keyword>
<dbReference type="OrthoDB" id="581140at2"/>
<dbReference type="EMBL" id="CP030850">
    <property type="protein sequence ID" value="AXE19668.1"/>
    <property type="molecule type" value="Genomic_DNA"/>
</dbReference>
<protein>
    <recommendedName>
        <fullName evidence="3">DUF3500 domain-containing protein</fullName>
    </recommendedName>
</protein>
<sequence>MQTCSFVSQRTSDSAKIFALLFLYLYVVPVELHAQKKLSSDLKSASEQFLGTLSAEQKALANLPFDSEWRYDWNYTPRQRKGLPLKQMDETQRKAAMNLLKVALSDQGLAKAEAIISLEYVLRQVEKRPENDTYRDPENYAFAVFGSPEAKQPWGWSVEGHHLSLHFTIVDNKVEFMPSFFGSNPGIVLPGYVQEGKQVLKEETDAAFRLLGSFDEQQLKKVMLADKAPNDLLTTNSRKVNLENREGLALGDMTPAQQKMFQELINIYLSRYHVTLKNQELDRLRQADMNKISFAWMGDREPIRGAGHGHYFRVHGPTFLIEYDNTQNGGNHVHSVVRDLTNDWGEDLLKAHYDAAHKK</sequence>
<gene>
    <name evidence="1" type="ORF">DR864_18970</name>
</gene>
<dbReference type="PANTHER" id="PTHR37489:SF1">
    <property type="entry name" value="DUF3500 DOMAIN-CONTAINING PROTEIN"/>
    <property type="match status" value="1"/>
</dbReference>
<accession>A0A344TLZ7</accession>
<evidence type="ECO:0000313" key="1">
    <source>
        <dbReference type="EMBL" id="AXE19668.1"/>
    </source>
</evidence>
<dbReference type="AlphaFoldDB" id="A0A344TLZ7"/>
<name>A0A344TLZ7_9BACT</name>
<evidence type="ECO:0000313" key="2">
    <source>
        <dbReference type="Proteomes" id="UP000251993"/>
    </source>
</evidence>
<dbReference type="PANTHER" id="PTHR37489">
    <property type="entry name" value="DUF3500 DOMAIN-CONTAINING PROTEIN"/>
    <property type="match status" value="1"/>
</dbReference>
<dbReference type="InterPro" id="IPR021889">
    <property type="entry name" value="DUF3500"/>
</dbReference>
<organism evidence="1 2">
    <name type="scientific">Runella rosea</name>
    <dbReference type="NCBI Taxonomy" id="2259595"/>
    <lineage>
        <taxon>Bacteria</taxon>
        <taxon>Pseudomonadati</taxon>
        <taxon>Bacteroidota</taxon>
        <taxon>Cytophagia</taxon>
        <taxon>Cytophagales</taxon>
        <taxon>Spirosomataceae</taxon>
        <taxon>Runella</taxon>
    </lineage>
</organism>
<dbReference type="RefSeq" id="WP_114068436.1">
    <property type="nucleotide sequence ID" value="NZ_CP030850.1"/>
</dbReference>